<dbReference type="RefSeq" id="WP_197676135.1">
    <property type="nucleotide sequence ID" value="NZ_LT629710.1"/>
</dbReference>
<evidence type="ECO:0000256" key="2">
    <source>
        <dbReference type="ARBA" id="ARBA00007639"/>
    </source>
</evidence>
<evidence type="ECO:0000256" key="4">
    <source>
        <dbReference type="SAM" id="SignalP"/>
    </source>
</evidence>
<dbReference type="PANTHER" id="PTHR46847">
    <property type="entry name" value="D-ALLOSE-BINDING PERIPLASMIC PROTEIN-RELATED"/>
    <property type="match status" value="1"/>
</dbReference>
<accession>A0A1H0NFK2</accession>
<dbReference type="PANTHER" id="PTHR46847:SF1">
    <property type="entry name" value="D-ALLOSE-BINDING PERIPLASMIC PROTEIN-RELATED"/>
    <property type="match status" value="1"/>
</dbReference>
<feature type="signal peptide" evidence="4">
    <location>
        <begin position="1"/>
        <end position="26"/>
    </location>
</feature>
<dbReference type="Pfam" id="PF13407">
    <property type="entry name" value="Peripla_BP_4"/>
    <property type="match status" value="1"/>
</dbReference>
<comment type="similarity">
    <text evidence="2">Belongs to the bacterial solute-binding protein 2 family.</text>
</comment>
<protein>
    <submittedName>
        <fullName evidence="6">Erythritol-binding protein</fullName>
    </submittedName>
</protein>
<dbReference type="Gene3D" id="3.40.50.2300">
    <property type="match status" value="2"/>
</dbReference>
<keyword evidence="3 4" id="KW-0732">Signal</keyword>
<dbReference type="STRING" id="1090615.SAMN04515671_2340"/>
<dbReference type="PROSITE" id="PS51257">
    <property type="entry name" value="PROKAR_LIPOPROTEIN"/>
    <property type="match status" value="1"/>
</dbReference>
<evidence type="ECO:0000259" key="5">
    <source>
        <dbReference type="Pfam" id="PF13407"/>
    </source>
</evidence>
<dbReference type="SUPFAM" id="SSF53822">
    <property type="entry name" value="Periplasmic binding protein-like I"/>
    <property type="match status" value="1"/>
</dbReference>
<dbReference type="AlphaFoldDB" id="A0A1H0NFK2"/>
<keyword evidence="7" id="KW-1185">Reference proteome</keyword>
<dbReference type="GO" id="GO:0030313">
    <property type="term" value="C:cell envelope"/>
    <property type="evidence" value="ECO:0007669"/>
    <property type="project" value="UniProtKB-SubCell"/>
</dbReference>
<gene>
    <name evidence="6" type="ORF">SAMN04515671_2340</name>
</gene>
<reference evidence="6 7" key="1">
    <citation type="submission" date="2016-10" db="EMBL/GenBank/DDBJ databases">
        <authorList>
            <person name="de Groot N.N."/>
        </authorList>
    </citation>
    <scope>NUCLEOTIDE SEQUENCE [LARGE SCALE GENOMIC DNA]</scope>
    <source>
        <strain evidence="7">P4-7,KCTC 19426,CECT 7604</strain>
    </source>
</reference>
<dbReference type="EMBL" id="LT629710">
    <property type="protein sequence ID" value="SDO91388.1"/>
    <property type="molecule type" value="Genomic_DNA"/>
</dbReference>
<proteinExistence type="inferred from homology"/>
<evidence type="ECO:0000256" key="1">
    <source>
        <dbReference type="ARBA" id="ARBA00004196"/>
    </source>
</evidence>
<dbReference type="InterPro" id="IPR025997">
    <property type="entry name" value="SBP_2_dom"/>
</dbReference>
<dbReference type="Proteomes" id="UP000198741">
    <property type="component" value="Chromosome I"/>
</dbReference>
<dbReference type="GO" id="GO:0030246">
    <property type="term" value="F:carbohydrate binding"/>
    <property type="evidence" value="ECO:0007669"/>
    <property type="project" value="UniProtKB-ARBA"/>
</dbReference>
<feature type="chain" id="PRO_5039440649" evidence="4">
    <location>
        <begin position="27"/>
        <end position="381"/>
    </location>
</feature>
<dbReference type="InterPro" id="IPR028082">
    <property type="entry name" value="Peripla_BP_I"/>
</dbReference>
<evidence type="ECO:0000313" key="7">
    <source>
        <dbReference type="Proteomes" id="UP000198741"/>
    </source>
</evidence>
<comment type="subcellular location">
    <subcellularLocation>
        <location evidence="1">Cell envelope</location>
    </subcellularLocation>
</comment>
<sequence length="381" mass="37779">MITSKATAWRKVLYSAGAVTLLTVTAACGSSSTAATGSSSAAAATSAATSAAPAATTSAASSAPVVASSAPGSSAAAASSAPASGSGTGGGGGAGKLIVIITPSPDNVFFKAEQDAAKAEAVKLGYQTLVISHDDDPTKQSQAIDTAISRKAAAIILDNAGADVTVTAVQRAKDAGIPSFLIDREINKTGVAAAQIVSNNAQGAALGGQEFATAMGGKGEYAELTGKATDTNAGVRSQGYHSILDQYSDMKMVAQQSANWDQAEALSKTQTILQAHPNIKGIIAGNDTMALGAEAALAAAGKTNVIVTGFDGSPDVVASILKGGIDATVLQPASQIAQMAVQQADKFIASGSTGKDEKQSVDCVLVNKVNAKTVKNFAVTS</sequence>
<name>A0A1H0NFK2_9ACTN</name>
<dbReference type="CDD" id="cd19967">
    <property type="entry name" value="PBP1_TmRBP-like"/>
    <property type="match status" value="1"/>
</dbReference>
<evidence type="ECO:0000313" key="6">
    <source>
        <dbReference type="EMBL" id="SDO91388.1"/>
    </source>
</evidence>
<organism evidence="6 7">
    <name type="scientific">Nakamurella panacisegetis</name>
    <dbReference type="NCBI Taxonomy" id="1090615"/>
    <lineage>
        <taxon>Bacteria</taxon>
        <taxon>Bacillati</taxon>
        <taxon>Actinomycetota</taxon>
        <taxon>Actinomycetes</taxon>
        <taxon>Nakamurellales</taxon>
        <taxon>Nakamurellaceae</taxon>
        <taxon>Nakamurella</taxon>
    </lineage>
</organism>
<feature type="domain" description="Periplasmic binding protein" evidence="5">
    <location>
        <begin position="98"/>
        <end position="348"/>
    </location>
</feature>
<evidence type="ECO:0000256" key="3">
    <source>
        <dbReference type="ARBA" id="ARBA00022729"/>
    </source>
</evidence>